<comment type="subcellular location">
    <subcellularLocation>
        <location evidence="1">Membrane</location>
        <topology evidence="1">Multi-pass membrane protein</topology>
    </subcellularLocation>
</comment>
<evidence type="ECO:0000256" key="1">
    <source>
        <dbReference type="ARBA" id="ARBA00004141"/>
    </source>
</evidence>
<dbReference type="Pfam" id="PF13515">
    <property type="entry name" value="FUSC_2"/>
    <property type="match status" value="1"/>
</dbReference>
<dbReference type="RefSeq" id="WP_060591871.1">
    <property type="nucleotide sequence ID" value="NZ_CP031418.1"/>
</dbReference>
<dbReference type="KEGG" id="nfr:ERS450000_01786"/>
<evidence type="ECO:0000313" key="9">
    <source>
        <dbReference type="Proteomes" id="UP000057820"/>
    </source>
</evidence>
<dbReference type="EMBL" id="LN868938">
    <property type="protein sequence ID" value="CRY76307.1"/>
    <property type="molecule type" value="Genomic_DNA"/>
</dbReference>
<proteinExistence type="predicted"/>
<feature type="region of interest" description="Disordered" evidence="5">
    <location>
        <begin position="256"/>
        <end position="277"/>
    </location>
</feature>
<dbReference type="InterPro" id="IPR049453">
    <property type="entry name" value="Memb_transporter_dom"/>
</dbReference>
<feature type="transmembrane region" description="Helical" evidence="6">
    <location>
        <begin position="115"/>
        <end position="134"/>
    </location>
</feature>
<feature type="transmembrane region" description="Helical" evidence="6">
    <location>
        <begin position="36"/>
        <end position="57"/>
    </location>
</feature>
<sequence length="438" mass="44389">MSSDRPDPANPVRATAREVLDAAVLRQSLRVGRADAALAPAVRVGIAAAIALVGFGLAGHQELAGFAALGALTSLYGRYDTYRRRAALLATVGTLMTAAIGGFTLLAALGAPTPVGWLLMATLAGGMTAFVLLLRAGPPGATIVVFCAGAGMAGDPATGDVLPRTGAAATGALLAWVVCMAGVLGYPTAPARLAVRRAADAVRRARAHRSADDLAAAQAALAAARAALADDRSWRRTRPVAQLLTGELDAIERALYPDRTGPPTPLPPRRSLRGTARAESAGPGWILATARVTIAGLVACVASAVAGLGHAAWAVMGSTATLQADTPRHAVVRAVQRAAGTVVGALAIAWPLLAADLSFWQAACVVLVLQVATEIVIAVNYGLAQLLIAPMALLMTALGAPADPSALAIDRALDTALGAFVGVLAVLLVHPRPARARA</sequence>
<feature type="transmembrane region" description="Helical" evidence="6">
    <location>
        <begin position="165"/>
        <end position="187"/>
    </location>
</feature>
<dbReference type="GO" id="GO:0016020">
    <property type="term" value="C:membrane"/>
    <property type="evidence" value="ECO:0007669"/>
    <property type="project" value="UniProtKB-SubCell"/>
</dbReference>
<feature type="transmembrane region" description="Helical" evidence="6">
    <location>
        <begin position="86"/>
        <end position="109"/>
    </location>
</feature>
<accession>A0A0H5NM75</accession>
<gene>
    <name evidence="8" type="ORF">ERS450000_01786</name>
</gene>
<evidence type="ECO:0000256" key="3">
    <source>
        <dbReference type="ARBA" id="ARBA00022989"/>
    </source>
</evidence>
<organism evidence="8 9">
    <name type="scientific">Nocardia farcinica</name>
    <dbReference type="NCBI Taxonomy" id="37329"/>
    <lineage>
        <taxon>Bacteria</taxon>
        <taxon>Bacillati</taxon>
        <taxon>Actinomycetota</taxon>
        <taxon>Actinomycetes</taxon>
        <taxon>Mycobacteriales</taxon>
        <taxon>Nocardiaceae</taxon>
        <taxon>Nocardia</taxon>
    </lineage>
</organism>
<keyword evidence="4 6" id="KW-0472">Membrane</keyword>
<evidence type="ECO:0000256" key="5">
    <source>
        <dbReference type="SAM" id="MobiDB-lite"/>
    </source>
</evidence>
<reference evidence="9" key="1">
    <citation type="submission" date="2015-03" db="EMBL/GenBank/DDBJ databases">
        <authorList>
            <consortium name="Pathogen Informatics"/>
        </authorList>
    </citation>
    <scope>NUCLEOTIDE SEQUENCE [LARGE SCALE GENOMIC DNA]</scope>
    <source>
        <strain evidence="9">NCTC11134</strain>
    </source>
</reference>
<feature type="transmembrane region" description="Helical" evidence="6">
    <location>
        <begin position="408"/>
        <end position="429"/>
    </location>
</feature>
<feature type="domain" description="Integral membrane bound transporter" evidence="7">
    <location>
        <begin position="299"/>
        <end position="424"/>
    </location>
</feature>
<evidence type="ECO:0000313" key="8">
    <source>
        <dbReference type="EMBL" id="CRY76307.1"/>
    </source>
</evidence>
<protein>
    <recommendedName>
        <fullName evidence="7">Integral membrane bound transporter domain-containing protein</fullName>
    </recommendedName>
</protein>
<evidence type="ECO:0000256" key="4">
    <source>
        <dbReference type="ARBA" id="ARBA00023136"/>
    </source>
</evidence>
<feature type="transmembrane region" description="Helical" evidence="6">
    <location>
        <begin position="141"/>
        <end position="159"/>
    </location>
</feature>
<keyword evidence="2 6" id="KW-0812">Transmembrane</keyword>
<dbReference type="Proteomes" id="UP000057820">
    <property type="component" value="Chromosome 1"/>
</dbReference>
<evidence type="ECO:0000259" key="7">
    <source>
        <dbReference type="Pfam" id="PF13515"/>
    </source>
</evidence>
<feature type="transmembrane region" description="Helical" evidence="6">
    <location>
        <begin position="386"/>
        <end position="402"/>
    </location>
</feature>
<keyword evidence="3 6" id="KW-1133">Transmembrane helix</keyword>
<dbReference type="AlphaFoldDB" id="A0A0H5NM75"/>
<name>A0A0H5NM75_NOCFR</name>
<evidence type="ECO:0000256" key="6">
    <source>
        <dbReference type="SAM" id="Phobius"/>
    </source>
</evidence>
<evidence type="ECO:0000256" key="2">
    <source>
        <dbReference type="ARBA" id="ARBA00022692"/>
    </source>
</evidence>